<evidence type="ECO:0000313" key="1">
    <source>
        <dbReference type="EMBL" id="OWY98905.1"/>
    </source>
</evidence>
<dbReference type="GO" id="GO:0003676">
    <property type="term" value="F:nucleic acid binding"/>
    <property type="evidence" value="ECO:0007669"/>
    <property type="project" value="InterPro"/>
</dbReference>
<evidence type="ECO:0000313" key="2">
    <source>
        <dbReference type="Proteomes" id="UP000198211"/>
    </source>
</evidence>
<reference evidence="2" key="1">
    <citation type="submission" date="2017-03" db="EMBL/GenBank/DDBJ databases">
        <title>Phytopthora megakarya and P. palmivora, two closely related causual agents of cacao black pod achieved similar genome size and gene model numbers by different mechanisms.</title>
        <authorList>
            <person name="Ali S."/>
            <person name="Shao J."/>
            <person name="Larry D.J."/>
            <person name="Kronmiller B."/>
            <person name="Shen D."/>
            <person name="Strem M.D."/>
            <person name="Melnick R.L."/>
            <person name="Guiltinan M.J."/>
            <person name="Tyler B.M."/>
            <person name="Meinhardt L.W."/>
            <person name="Bailey B.A."/>
        </authorList>
    </citation>
    <scope>NUCLEOTIDE SEQUENCE [LARGE SCALE GENOMIC DNA]</scope>
    <source>
        <strain evidence="2">zdho120</strain>
    </source>
</reference>
<accession>A0A225UZC9</accession>
<protein>
    <submittedName>
        <fullName evidence="1">Mar9 Transposase</fullName>
    </submittedName>
</protein>
<dbReference type="InterPro" id="IPR036397">
    <property type="entry name" value="RNaseH_sf"/>
</dbReference>
<dbReference type="Gene3D" id="3.30.420.10">
    <property type="entry name" value="Ribonuclease H-like superfamily/Ribonuclease H"/>
    <property type="match status" value="1"/>
</dbReference>
<dbReference type="OrthoDB" id="123761at2759"/>
<dbReference type="PANTHER" id="PTHR47169">
    <property type="entry name" value="OS01G0541250 PROTEIN"/>
    <property type="match status" value="1"/>
</dbReference>
<sequence>MENCFETSAATKFKVHRRIVDRIWSRYNDSVAAGDLRGDVPSRYKGNSDRKCYDRVEFATTIRSVHVEQRTNYPQTANALGLSVGLIFNLMTNKAMVKRTTPIKPILTHGLWATSMMSHCQNQGHAFDPMLHLIHIDEKWFTHDKKTRWYIMLPGEEPPQRHHQSARHVGKTMFMAAVAQDYAAQRSSKNRSAGTDLMQNIKVVDTNVYKHFLIDYVFPAIKAKWPRRQRRMKIYVQLDNASPHISRGDKDVLYRALQYRTYVRTTLVLKEVVQASFKDLDIDTLDNIFITL</sequence>
<gene>
    <name evidence="1" type="ORF">PHMEG_00030202</name>
</gene>
<name>A0A225UZC9_9STRA</name>
<comment type="caution">
    <text evidence="1">The sequence shown here is derived from an EMBL/GenBank/DDBJ whole genome shotgun (WGS) entry which is preliminary data.</text>
</comment>
<keyword evidence="2" id="KW-1185">Reference proteome</keyword>
<dbReference type="PANTHER" id="PTHR47169:SF2">
    <property type="entry name" value="OS01G0541250 PROTEIN"/>
    <property type="match status" value="1"/>
</dbReference>
<organism evidence="1 2">
    <name type="scientific">Phytophthora megakarya</name>
    <dbReference type="NCBI Taxonomy" id="4795"/>
    <lineage>
        <taxon>Eukaryota</taxon>
        <taxon>Sar</taxon>
        <taxon>Stramenopiles</taxon>
        <taxon>Oomycota</taxon>
        <taxon>Peronosporomycetes</taxon>
        <taxon>Peronosporales</taxon>
        <taxon>Peronosporaceae</taxon>
        <taxon>Phytophthora</taxon>
    </lineage>
</organism>
<proteinExistence type="predicted"/>
<dbReference type="Proteomes" id="UP000198211">
    <property type="component" value="Unassembled WGS sequence"/>
</dbReference>
<feature type="non-terminal residue" evidence="1">
    <location>
        <position position="292"/>
    </location>
</feature>
<dbReference type="AlphaFoldDB" id="A0A225UZC9"/>
<dbReference type="EMBL" id="NBNE01008960">
    <property type="protein sequence ID" value="OWY98905.1"/>
    <property type="molecule type" value="Genomic_DNA"/>
</dbReference>